<organism evidence="1">
    <name type="scientific">marine sediment metagenome</name>
    <dbReference type="NCBI Taxonomy" id="412755"/>
    <lineage>
        <taxon>unclassified sequences</taxon>
        <taxon>metagenomes</taxon>
        <taxon>ecological metagenomes</taxon>
    </lineage>
</organism>
<reference evidence="1" key="1">
    <citation type="journal article" date="2015" name="Nature">
        <title>Complex archaea that bridge the gap between prokaryotes and eukaryotes.</title>
        <authorList>
            <person name="Spang A."/>
            <person name="Saw J.H."/>
            <person name="Jorgensen S.L."/>
            <person name="Zaremba-Niedzwiedzka K."/>
            <person name="Martijn J."/>
            <person name="Lind A.E."/>
            <person name="van Eijk R."/>
            <person name="Schleper C."/>
            <person name="Guy L."/>
            <person name="Ettema T.J."/>
        </authorList>
    </citation>
    <scope>NUCLEOTIDE SEQUENCE</scope>
</reference>
<name>A0A0F9I5A1_9ZZZZ</name>
<sequence length="89" mass="10801">MKLKKTDREKGQKASEYLIRMPSRFILRSDIDFRYSITISNIDGSFFYLPSCYIEEDDEYIFVVEEHHGRICFEKELINCWDVKENDYE</sequence>
<accession>A0A0F9I5A1</accession>
<comment type="caution">
    <text evidence="1">The sequence shown here is derived from an EMBL/GenBank/DDBJ whole genome shotgun (WGS) entry which is preliminary data.</text>
</comment>
<protein>
    <submittedName>
        <fullName evidence="1">Uncharacterized protein</fullName>
    </submittedName>
</protein>
<gene>
    <name evidence="1" type="ORF">LCGC14_1621770</name>
</gene>
<proteinExistence type="predicted"/>
<dbReference type="AlphaFoldDB" id="A0A0F9I5A1"/>
<evidence type="ECO:0000313" key="1">
    <source>
        <dbReference type="EMBL" id="KKM22786.1"/>
    </source>
</evidence>
<dbReference type="EMBL" id="LAZR01013260">
    <property type="protein sequence ID" value="KKM22786.1"/>
    <property type="molecule type" value="Genomic_DNA"/>
</dbReference>